<evidence type="ECO:0000256" key="1">
    <source>
        <dbReference type="ARBA" id="ARBA00022448"/>
    </source>
</evidence>
<dbReference type="PRINTS" id="PR00352">
    <property type="entry name" value="3FE4SFRDOXIN"/>
</dbReference>
<dbReference type="InterPro" id="IPR001080">
    <property type="entry name" value="3Fe4S_ferredoxin"/>
</dbReference>
<keyword evidence="3 6" id="KW-0249">Electron transport</keyword>
<accession>D5EFS8</accession>
<reference evidence="8 9" key="1">
    <citation type="journal article" date="2010" name="Stand. Genomic Sci.">
        <title>Complete genome sequence of Aminobacterium colombiense type strain (ALA-1).</title>
        <authorList>
            <person name="Chertkov O."/>
            <person name="Sikorski J."/>
            <person name="Brambilla E."/>
            <person name="Lapidus A."/>
            <person name="Copeland A."/>
            <person name="Glavina Del Rio T."/>
            <person name="Nolan M."/>
            <person name="Lucas S."/>
            <person name="Tice H."/>
            <person name="Cheng J.F."/>
            <person name="Han C."/>
            <person name="Detter J.C."/>
            <person name="Bruce D."/>
            <person name="Tapia R."/>
            <person name="Goodwin L."/>
            <person name="Pitluck S."/>
            <person name="Liolios K."/>
            <person name="Ivanova N."/>
            <person name="Mavromatis K."/>
            <person name="Ovchinnikova G."/>
            <person name="Pati A."/>
            <person name="Chen A."/>
            <person name="Palaniappan K."/>
            <person name="Land M."/>
            <person name="Hauser L."/>
            <person name="Chang Y.J."/>
            <person name="Jeffries C.D."/>
            <person name="Spring S."/>
            <person name="Rohde M."/>
            <person name="Goker M."/>
            <person name="Bristow J."/>
            <person name="Eisen J.A."/>
            <person name="Markowitz V."/>
            <person name="Hugenholtz P."/>
            <person name="Kyrpides N.C."/>
            <person name="Klenk H.P."/>
        </authorList>
    </citation>
    <scope>NUCLEOTIDE SEQUENCE [LARGE SCALE GENOMIC DNA]</scope>
    <source>
        <strain evidence="9">DSM 12261 / ALA-1</strain>
    </source>
</reference>
<proteinExistence type="predicted"/>
<dbReference type="SUPFAM" id="SSF54862">
    <property type="entry name" value="4Fe-4S ferredoxins"/>
    <property type="match status" value="1"/>
</dbReference>
<dbReference type="OrthoDB" id="9803319at2"/>
<comment type="function">
    <text evidence="6">Ferredoxins are iron-sulfur proteins that transfer electrons in a wide variety of metabolic reactions.</text>
</comment>
<evidence type="ECO:0000256" key="3">
    <source>
        <dbReference type="ARBA" id="ARBA00022982"/>
    </source>
</evidence>
<dbReference type="RefSeq" id="WP_013048673.1">
    <property type="nucleotide sequence ID" value="NC_014011.1"/>
</dbReference>
<evidence type="ECO:0000256" key="5">
    <source>
        <dbReference type="ARBA" id="ARBA00023014"/>
    </source>
</evidence>
<dbReference type="GO" id="GO:0009055">
    <property type="term" value="F:electron transfer activity"/>
    <property type="evidence" value="ECO:0007669"/>
    <property type="project" value="UniProtKB-UniRule"/>
</dbReference>
<feature type="domain" description="4Fe-4S ferredoxin-type" evidence="7">
    <location>
        <begin position="1"/>
        <end position="29"/>
    </location>
</feature>
<dbReference type="GO" id="GO:0051536">
    <property type="term" value="F:iron-sulfur cluster binding"/>
    <property type="evidence" value="ECO:0007669"/>
    <property type="project" value="UniProtKB-KW"/>
</dbReference>
<organism evidence="8 9">
    <name type="scientific">Aminobacterium colombiense (strain DSM 12261 / ALA-1)</name>
    <dbReference type="NCBI Taxonomy" id="572547"/>
    <lineage>
        <taxon>Bacteria</taxon>
        <taxon>Thermotogati</taxon>
        <taxon>Synergistota</taxon>
        <taxon>Synergistia</taxon>
        <taxon>Synergistales</taxon>
        <taxon>Aminobacteriaceae</taxon>
        <taxon>Aminobacterium</taxon>
    </lineage>
</organism>
<evidence type="ECO:0000313" key="8">
    <source>
        <dbReference type="EMBL" id="ADE57410.1"/>
    </source>
</evidence>
<dbReference type="AlphaFoldDB" id="D5EFS8"/>
<keyword evidence="2 6" id="KW-0479">Metal-binding</keyword>
<keyword evidence="9" id="KW-1185">Reference proteome</keyword>
<dbReference type="Proteomes" id="UP000002366">
    <property type="component" value="Chromosome"/>
</dbReference>
<evidence type="ECO:0000256" key="4">
    <source>
        <dbReference type="ARBA" id="ARBA00023004"/>
    </source>
</evidence>
<keyword evidence="5 6" id="KW-0411">Iron-sulfur</keyword>
<keyword evidence="4 6" id="KW-0408">Iron</keyword>
<dbReference type="PANTHER" id="PTHR36923:SF3">
    <property type="entry name" value="FERREDOXIN"/>
    <property type="match status" value="1"/>
</dbReference>
<name>D5EFS8_AMICL</name>
<dbReference type="eggNOG" id="COG1141">
    <property type="taxonomic scope" value="Bacteria"/>
</dbReference>
<evidence type="ECO:0000313" key="9">
    <source>
        <dbReference type="Proteomes" id="UP000002366"/>
    </source>
</evidence>
<protein>
    <recommendedName>
        <fullName evidence="6">Ferredoxin</fullName>
    </recommendedName>
</protein>
<keyword evidence="1 6" id="KW-0813">Transport</keyword>
<evidence type="ECO:0000259" key="7">
    <source>
        <dbReference type="PROSITE" id="PS51379"/>
    </source>
</evidence>
<dbReference type="InterPro" id="IPR017896">
    <property type="entry name" value="4Fe4S_Fe-S-bd"/>
</dbReference>
<evidence type="ECO:0000256" key="2">
    <source>
        <dbReference type="ARBA" id="ARBA00022723"/>
    </source>
</evidence>
<dbReference type="Pfam" id="PF13459">
    <property type="entry name" value="Fer4_15"/>
    <property type="match status" value="1"/>
</dbReference>
<dbReference type="PANTHER" id="PTHR36923">
    <property type="entry name" value="FERREDOXIN"/>
    <property type="match status" value="1"/>
</dbReference>
<dbReference type="InterPro" id="IPR051269">
    <property type="entry name" value="Fe-S_cluster_ET"/>
</dbReference>
<dbReference type="STRING" id="572547.Amico_1290"/>
<dbReference type="EMBL" id="CP001997">
    <property type="protein sequence ID" value="ADE57410.1"/>
    <property type="molecule type" value="Genomic_DNA"/>
</dbReference>
<dbReference type="Gene3D" id="3.30.70.20">
    <property type="match status" value="1"/>
</dbReference>
<dbReference type="GO" id="GO:0005506">
    <property type="term" value="F:iron ion binding"/>
    <property type="evidence" value="ECO:0007669"/>
    <property type="project" value="UniProtKB-UniRule"/>
</dbReference>
<sequence>MKAYVDLDMCIGCGLCVSLCDSVFELDENGKAFSKIEPVPQSSEGCTRDAADQCPVEAIHIEE</sequence>
<dbReference type="PROSITE" id="PS51379">
    <property type="entry name" value="4FE4S_FER_2"/>
    <property type="match status" value="1"/>
</dbReference>
<dbReference type="HOGENOM" id="CLU_139698_6_4_0"/>
<dbReference type="KEGG" id="aco:Amico_1290"/>
<evidence type="ECO:0000256" key="6">
    <source>
        <dbReference type="RuleBase" id="RU368020"/>
    </source>
</evidence>
<gene>
    <name evidence="8" type="ordered locus">Amico_1290</name>
</gene>